<protein>
    <submittedName>
        <fullName evidence="2">Putative pholin</fullName>
    </submittedName>
</protein>
<keyword evidence="1" id="KW-0472">Membrane</keyword>
<dbReference type="KEGG" id="vg:65128652"/>
<organism evidence="2 3">
    <name type="scientific">uncultured phage cr107_1</name>
    <dbReference type="NCBI Taxonomy" id="2772061"/>
    <lineage>
        <taxon>Viruses</taxon>
        <taxon>Duplodnaviria</taxon>
        <taxon>Heunggongvirae</taxon>
        <taxon>Uroviricota</taxon>
        <taxon>Caudoviricetes</taxon>
        <taxon>Crassvirales</taxon>
        <taxon>Intestiviridae</taxon>
        <taxon>Churivirinae</taxon>
        <taxon>Jahgtovirus</taxon>
        <taxon>Jahgtovirus intestinihominis</taxon>
    </lineage>
</organism>
<evidence type="ECO:0000256" key="1">
    <source>
        <dbReference type="SAM" id="Phobius"/>
    </source>
</evidence>
<dbReference type="RefSeq" id="YP_010110354.1">
    <property type="nucleotide sequence ID" value="NC_055870.1"/>
</dbReference>
<name>A0A7M1RV72_9CAUD</name>
<sequence>MKEIIESALNQGLSSLITISIFLLLYKWLDNKKKTESEKFVSSISNTLDEVSKSLLQVSTFITDITKNIIDKDKDKCKTAIEDSMFASAMRLTIFVTNTVINNHVHTNKDNILANIHNIVNAEFYSVFSSLALYKINGVKASDNMKKDWMPSVEKSIIEIVFNDNLSKEDKISSFNNKINLKFQSYITYITNNTLK</sequence>
<dbReference type="GeneID" id="65128652"/>
<dbReference type="Proteomes" id="UP000593899">
    <property type="component" value="Segment"/>
</dbReference>
<dbReference type="EMBL" id="MT774377">
    <property type="protein sequence ID" value="QOR58196.1"/>
    <property type="molecule type" value="Genomic_DNA"/>
</dbReference>
<evidence type="ECO:0000313" key="2">
    <source>
        <dbReference type="EMBL" id="QOR58196.1"/>
    </source>
</evidence>
<keyword evidence="1" id="KW-0812">Transmembrane</keyword>
<feature type="transmembrane region" description="Helical" evidence="1">
    <location>
        <begin position="12"/>
        <end position="29"/>
    </location>
</feature>
<evidence type="ECO:0000313" key="3">
    <source>
        <dbReference type="Proteomes" id="UP000593899"/>
    </source>
</evidence>
<keyword evidence="1" id="KW-1133">Transmembrane helix</keyword>
<keyword evidence="3" id="KW-1185">Reference proteome</keyword>
<proteinExistence type="predicted"/>
<reference evidence="2 3" key="1">
    <citation type="submission" date="2020-07" db="EMBL/GenBank/DDBJ databases">
        <title>Taxonomic proposal: Crassvirales, a new order of highly abundant and diverse bacterial viruses.</title>
        <authorList>
            <person name="Shkoporov A.N."/>
            <person name="Stockdale S.R."/>
            <person name="Guerin E."/>
            <person name="Ross R.P."/>
            <person name="Hill C."/>
        </authorList>
    </citation>
    <scope>NUCLEOTIDE SEQUENCE [LARGE SCALE GENOMIC DNA]</scope>
</reference>
<accession>A0A7M1RV72</accession>